<proteinExistence type="predicted"/>
<gene>
    <name evidence="1" type="ORF">KIN20_022462</name>
</gene>
<comment type="caution">
    <text evidence="1">The sequence shown here is derived from an EMBL/GenBank/DDBJ whole genome shotgun (WGS) entry which is preliminary data.</text>
</comment>
<organism evidence="1 2">
    <name type="scientific">Parelaphostrongylus tenuis</name>
    <name type="common">Meningeal worm</name>
    <dbReference type="NCBI Taxonomy" id="148309"/>
    <lineage>
        <taxon>Eukaryota</taxon>
        <taxon>Metazoa</taxon>
        <taxon>Ecdysozoa</taxon>
        <taxon>Nematoda</taxon>
        <taxon>Chromadorea</taxon>
        <taxon>Rhabditida</taxon>
        <taxon>Rhabditina</taxon>
        <taxon>Rhabditomorpha</taxon>
        <taxon>Strongyloidea</taxon>
        <taxon>Metastrongylidae</taxon>
        <taxon>Parelaphostrongylus</taxon>
    </lineage>
</organism>
<keyword evidence="2" id="KW-1185">Reference proteome</keyword>
<dbReference type="Proteomes" id="UP001196413">
    <property type="component" value="Unassembled WGS sequence"/>
</dbReference>
<sequence length="67" mass="7421">MEPPSGANYRLVVEQGPDGLMPVLQYPSTCWCKPHAKCTPLQCCSAIKKFLGKPEKPSDLRQDTSDK</sequence>
<accession>A0AAD5QWS7</accession>
<evidence type="ECO:0000313" key="2">
    <source>
        <dbReference type="Proteomes" id="UP001196413"/>
    </source>
</evidence>
<dbReference type="AlphaFoldDB" id="A0AAD5QWS7"/>
<dbReference type="EMBL" id="JAHQIW010004528">
    <property type="protein sequence ID" value="KAJ1362786.1"/>
    <property type="molecule type" value="Genomic_DNA"/>
</dbReference>
<protein>
    <submittedName>
        <fullName evidence="1">Uncharacterized protein</fullName>
    </submittedName>
</protein>
<evidence type="ECO:0000313" key="1">
    <source>
        <dbReference type="EMBL" id="KAJ1362786.1"/>
    </source>
</evidence>
<reference evidence="1" key="1">
    <citation type="submission" date="2021-06" db="EMBL/GenBank/DDBJ databases">
        <title>Parelaphostrongylus tenuis whole genome reference sequence.</title>
        <authorList>
            <person name="Garwood T.J."/>
            <person name="Larsen P.A."/>
            <person name="Fountain-Jones N.M."/>
            <person name="Garbe J.R."/>
            <person name="Macchietto M.G."/>
            <person name="Kania S.A."/>
            <person name="Gerhold R.W."/>
            <person name="Richards J.E."/>
            <person name="Wolf T.M."/>
        </authorList>
    </citation>
    <scope>NUCLEOTIDE SEQUENCE</scope>
    <source>
        <strain evidence="1">MNPRO001-30</strain>
        <tissue evidence="1">Meninges</tissue>
    </source>
</reference>
<name>A0AAD5QWS7_PARTN</name>